<dbReference type="RefSeq" id="WP_214393332.1">
    <property type="nucleotide sequence ID" value="NZ_JAFLWW010000012.1"/>
</dbReference>
<reference evidence="1" key="1">
    <citation type="journal article" date="2021" name="Microorganisms">
        <title>Phylogenomic Reconstruction and Metabolic Potential of the Genus Aminobacter.</title>
        <authorList>
            <person name="Artuso I."/>
            <person name="Turrini P."/>
            <person name="Pirolo M."/>
            <person name="Lugli G.A."/>
            <person name="Ventura M."/>
            <person name="Visca P."/>
        </authorList>
    </citation>
    <scope>NUCLEOTIDE SEQUENCE</scope>
    <source>
        <strain evidence="1">LMG 26462</strain>
    </source>
</reference>
<proteinExistence type="predicted"/>
<sequence length="73" mass="8321">MPLRLSFNRSLFDETPKMSRNALNFALMADEGGKHQSETGHSKKTILAITSKMTRLNPARLRRDECLDRCAEI</sequence>
<name>A0A9X1D901_9HYPH</name>
<comment type="caution">
    <text evidence="1">The sequence shown here is derived from an EMBL/GenBank/DDBJ whole genome shotgun (WGS) entry which is preliminary data.</text>
</comment>
<accession>A0A9X1D901</accession>
<dbReference type="EMBL" id="JAFLWW010000012">
    <property type="protein sequence ID" value="MBT1159483.1"/>
    <property type="molecule type" value="Genomic_DNA"/>
</dbReference>
<organism evidence="1 2">
    <name type="scientific">Aminobacter anthyllidis</name>
    <dbReference type="NCBI Taxonomy" id="1035067"/>
    <lineage>
        <taxon>Bacteria</taxon>
        <taxon>Pseudomonadati</taxon>
        <taxon>Pseudomonadota</taxon>
        <taxon>Alphaproteobacteria</taxon>
        <taxon>Hyphomicrobiales</taxon>
        <taxon>Phyllobacteriaceae</taxon>
        <taxon>Aminobacter</taxon>
    </lineage>
</organism>
<gene>
    <name evidence="1" type="ORF">J1C56_28350</name>
</gene>
<dbReference type="AlphaFoldDB" id="A0A9X1D901"/>
<protein>
    <submittedName>
        <fullName evidence="1">Uncharacterized protein</fullName>
    </submittedName>
</protein>
<reference evidence="1" key="2">
    <citation type="submission" date="2021-03" db="EMBL/GenBank/DDBJ databases">
        <authorList>
            <person name="Artuso I."/>
            <person name="Turrini P."/>
            <person name="Pirolo M."/>
            <person name="Lugli G.A."/>
            <person name="Ventura M."/>
            <person name="Visca P."/>
        </authorList>
    </citation>
    <scope>NUCLEOTIDE SEQUENCE</scope>
    <source>
        <strain evidence="1">LMG 26462</strain>
    </source>
</reference>
<evidence type="ECO:0000313" key="2">
    <source>
        <dbReference type="Proteomes" id="UP001138921"/>
    </source>
</evidence>
<keyword evidence="2" id="KW-1185">Reference proteome</keyword>
<evidence type="ECO:0000313" key="1">
    <source>
        <dbReference type="EMBL" id="MBT1159483.1"/>
    </source>
</evidence>
<dbReference type="Proteomes" id="UP001138921">
    <property type="component" value="Unassembled WGS sequence"/>
</dbReference>